<sequence>MRITDKEVPPKPDSSTTHTKPLSSSPVKEHPVIYPVRVTRSVSSSKNFGEINPNKPPSRPIELNLTPNLSPKLTKHPTPRSSGFTTASVQSIQSATSRRTTDKSVKPIRTVETSGESVSQTNFGQKPQSPSLLVHESAPSLNVPSKDDYRDLVQHVVAAVFSAPPLYHWGSIVLPNFPNVPRMHQPLKQVTSEIVRTFANMNPKNVKDTTLHSSSSEPPSPYSEVTYADSQQPTGKPMYPSDTSADSVPVKLQPLGLSQPHSLQKTQATEVTDTDRLTALQRPLPWDITPADDQVAISKDVHKLSETTHRLQPMEQDVSTVDYPGVPTANAHRIHSVSSSAISSPVSKIPEKMNQSKPSPTESDNSSVPTEHSITLPDSRQRTPDNSEPSRNSPKYGASENSVVVKPPSRLQSPSEEATPDAITPSTFPKLFKTGSKSLVDVADINARPPSNEPAYYAESPNVYSDEVFDSTIPQTTSKPFDTVEQSMNKYKLTRLTRPSMCQTKSSEKTSSVEMAPPRKAPCGTIDPGFVEKVDTSIMDYPRVSSADGHRTYVASSPPMSRLNSNTSVRLPTQKQASTEKDDSFINTVNSTIRPDSELLTGEHSEPAVSLSVGAPSSTLLLSESTFRPQTLDIKTTPIISPHLSVGDTADKEQFVPFLSDLQTPLSTTVNMNLKTQNGSPTINSHKSSKPVCSSDNPTSRLPSLMQPILPMRPSERASSSFGSNEPVSFSKKFLTPVRTVELEPSSTSYPEVPSTNEDQAQETIDHKRSDLTVPLLSSSRVNNGISNETISCDNKQSKPTETTQPYSRTLTGTGSGSVPQAAGRRTSLAPMEVRLSRPERELIKQPSLADATGPSTQKSLRLPLHELPALSVIEHPSETASANAIQLVTNQPDTELNQLNDGRQTAAKPNGVQQPVVGSPELYSNESSDVSSMDPMTTMSAMSLSDRSNGSNATNTRSGQQKMLRVSTVYVTYNEETLNGKSLSTSVGNLRPPAPVDDRIIPCSCLANVVDNQPARLQTNGAFWTIPTMREQRIVSEISSGRTSVGSSHIKRKRNVSSEHNAIFRLSDEIDTAERVSKLKSSPLHSIVLNDIIVTKNSEVLRTHARTRRVSAVKSKLRDLTAEFSRSVRSTDTKTKRDISQSSTSLASTLLSARKLAFAPKTTDLSDEFINRPPSSQPEWDDRLLSSDLPVEQEAANLPKSKQDNVPRTTDVTKLLKSPELKEIQISSHLSSKAQQSDGSNPTSIITDEFEKVNLNPTAGHTTRKQSCLGKDTKTPNLYQSEDKQKSKKIAAGVNVYSSTYYHMPCVITDPLIKKAPFKISSISNPSCRSLSEGMQVSTGDELSDSVFSESGSMISTERKQQSAPIPDYEEQRRSVHSTANMYNPTEFNIPSPNTGKSPLKNKDMIPSTAYHSSEQADGTELTRPALSYASQVSGRQSLRGVPTERSLIHHELTTPSGTSSPPALKPPFKRHMSIGAGSSTIIHPTCFETYIKKSISMVDFVRSCKLYDTRDRVNCKSFSTNILSSPISSLAAGEVPSLSFFELNEGAISTTDFFFKTTEVLDDGKDLVQYPLFTSPAFGYKMRRSSPLPKEVHLTACLRNAVGEHSSMQVQYPVDSPPMNLSKLSSRFPLGEQPPSCKGMPTSTNHAGFAHPLSPEDHIRRKSGKDQYSTSSTDAAILIVPDPATVEESITDTCRCNRCCTFVEQDLVIVTSPGSCSCELSSPLDARYPKGCVHMQNYKIPVLQSNYPYHHGFSPVYMSEVVPSGGKDFLSPTTPPTVFIENCGTCHHHSNAEDNNNMIRNLSGSIGHPSLSLTRTERTHSHPASLTTSMSDSKGVDTMCAQYFSPNPHIAHVLPVEPMDVVHVDSDENTDWEFFEEKQSEQSENTMYLSNRSSISSGSTYHLIEKANVVTLPNKEELTEVLNKNNCCDAEVNFENTNEEDNEYDQYCNEDSLLNTRGIHHSHTHSQFSHCLKVPVPHIEDQQTCHHYKPRLGPNDYRDEGYFLAPVVVRRNAHTSTERACSRGPNILEDRPISTSLQSSQLKENSYSQNLIFDRIKYVHLRYQMRRSLSGMGRVSEVGFRRDRSNYNVCSTSALPPTKLDLAAHALHDLKEHSPYARRHQAADKNCPVEAVQRGMYLPDTWKTKHNCKPPSNRHDLATDGWHTPYLSKHKWLKREFCQNNKNVPQFCQNFSNPNMVTQIEGQGSQRTSAATLYFDKQAVFVRGEANNDYTKMLHQLYTTNNPRVAPFKTSSSQLYSALPVDASEVTPRHAHYDPLRHGTVRDLVYNSNKITPEAQDILADIRGIVEMITQDLMALESQILDKNFRTCEAISEHLVLLPKMLIALLDHLHYSPIERELVKLTSGLSSLIEEVTSDPVTILFHLLELGYRLNELAKLFDEDLVPACLPKLVHAIQSKLYRMKIGHVARQYLHVPQSGDHLLTSYAKSRHLLRLEEDCGCQVNLIHPEDPRAIYCPHDYRTIEVIYDEDRGKPELFFRRLNSLISPRRQCIRLVATTVRQINGQEFIMKAEDAKELLSCNIRPRFQDVRAIIMSSGKRLTGIL</sequence>
<feature type="compositionally biased region" description="Polar residues" evidence="1">
    <location>
        <begin position="556"/>
        <end position="577"/>
    </location>
</feature>
<name>A0A5J4NBS8_9TREM</name>
<feature type="region of interest" description="Disordered" evidence="1">
    <location>
        <begin position="306"/>
        <end position="430"/>
    </location>
</feature>
<feature type="region of interest" description="Disordered" evidence="1">
    <location>
        <begin position="1251"/>
        <end position="1287"/>
    </location>
</feature>
<feature type="region of interest" description="Disordered" evidence="1">
    <location>
        <begin position="1326"/>
        <end position="1345"/>
    </location>
</feature>
<feature type="compositionally biased region" description="Basic and acidic residues" evidence="1">
    <location>
        <begin position="1"/>
        <end position="10"/>
    </location>
</feature>
<gene>
    <name evidence="2" type="ORF">DEA37_0007766</name>
</gene>
<feature type="compositionally biased region" description="Polar residues" evidence="1">
    <location>
        <begin position="1378"/>
        <end position="1398"/>
    </location>
</feature>
<evidence type="ECO:0000256" key="1">
    <source>
        <dbReference type="SAM" id="MobiDB-lite"/>
    </source>
</evidence>
<comment type="caution">
    <text evidence="2">The sequence shown here is derived from an EMBL/GenBank/DDBJ whole genome shotgun (WGS) entry which is preliminary data.</text>
</comment>
<feature type="compositionally biased region" description="Polar residues" evidence="1">
    <location>
        <begin position="500"/>
        <end position="513"/>
    </location>
</feature>
<evidence type="ECO:0000313" key="3">
    <source>
        <dbReference type="Proteomes" id="UP000324629"/>
    </source>
</evidence>
<feature type="region of interest" description="Disordered" evidence="1">
    <location>
        <begin position="1"/>
        <end position="134"/>
    </location>
</feature>
<feature type="region of interest" description="Disordered" evidence="1">
    <location>
        <begin position="896"/>
        <end position="962"/>
    </location>
</feature>
<feature type="compositionally biased region" description="Polar residues" evidence="1">
    <location>
        <begin position="79"/>
        <end position="98"/>
    </location>
</feature>
<feature type="compositionally biased region" description="Polar residues" evidence="1">
    <location>
        <begin position="13"/>
        <end position="26"/>
    </location>
</feature>
<feature type="region of interest" description="Disordered" evidence="1">
    <location>
        <begin position="783"/>
        <end position="826"/>
    </location>
</feature>
<dbReference type="EMBL" id="QNGE01004353">
    <property type="protein sequence ID" value="KAA3672975.1"/>
    <property type="molecule type" value="Genomic_DNA"/>
</dbReference>
<feature type="region of interest" description="Disordered" evidence="1">
    <location>
        <begin position="500"/>
        <end position="528"/>
    </location>
</feature>
<feature type="compositionally biased region" description="Polar residues" evidence="1">
    <location>
        <begin position="111"/>
        <end position="131"/>
    </location>
</feature>
<feature type="compositionally biased region" description="Polar residues" evidence="1">
    <location>
        <begin position="783"/>
        <end position="819"/>
    </location>
</feature>
<feature type="region of interest" description="Disordered" evidence="1">
    <location>
        <begin position="1351"/>
        <end position="1407"/>
    </location>
</feature>
<feature type="region of interest" description="Disordered" evidence="1">
    <location>
        <begin position="676"/>
        <end position="699"/>
    </location>
</feature>
<keyword evidence="3" id="KW-1185">Reference proteome</keyword>
<evidence type="ECO:0000313" key="2">
    <source>
        <dbReference type="EMBL" id="KAA3672975.1"/>
    </source>
</evidence>
<organism evidence="2 3">
    <name type="scientific">Paragonimus westermani</name>
    <dbReference type="NCBI Taxonomy" id="34504"/>
    <lineage>
        <taxon>Eukaryota</taxon>
        <taxon>Metazoa</taxon>
        <taxon>Spiralia</taxon>
        <taxon>Lophotrochozoa</taxon>
        <taxon>Platyhelminthes</taxon>
        <taxon>Trematoda</taxon>
        <taxon>Digenea</taxon>
        <taxon>Plagiorchiida</taxon>
        <taxon>Troglotremata</taxon>
        <taxon>Troglotrematidae</taxon>
        <taxon>Paragonimus</taxon>
    </lineage>
</organism>
<feature type="compositionally biased region" description="Low complexity" evidence="1">
    <location>
        <begin position="336"/>
        <end position="348"/>
    </location>
</feature>
<accession>A0A5J4NBS8</accession>
<feature type="region of interest" description="Disordered" evidence="1">
    <location>
        <begin position="556"/>
        <end position="581"/>
    </location>
</feature>
<dbReference type="Proteomes" id="UP000324629">
    <property type="component" value="Unassembled WGS sequence"/>
</dbReference>
<protein>
    <submittedName>
        <fullName evidence="2">Uncharacterized protein</fullName>
    </submittedName>
</protein>
<reference evidence="2 3" key="1">
    <citation type="journal article" date="2019" name="Gigascience">
        <title>Whole-genome sequence of the oriental lung fluke Paragonimus westermani.</title>
        <authorList>
            <person name="Oey H."/>
            <person name="Zakrzewski M."/>
            <person name="Narain K."/>
            <person name="Devi K.R."/>
            <person name="Agatsuma T."/>
            <person name="Nawaratna S."/>
            <person name="Gobert G.N."/>
            <person name="Jones M.K."/>
            <person name="Ragan M.A."/>
            <person name="McManus D.P."/>
            <person name="Krause L."/>
        </authorList>
    </citation>
    <scope>NUCLEOTIDE SEQUENCE [LARGE SCALE GENOMIC DNA]</scope>
    <source>
        <strain evidence="2 3">IND2009</strain>
    </source>
</reference>
<feature type="compositionally biased region" description="Polar residues" evidence="1">
    <location>
        <begin position="353"/>
        <end position="378"/>
    </location>
</feature>
<proteinExistence type="predicted"/>
<feature type="compositionally biased region" description="Polar residues" evidence="1">
    <location>
        <begin position="923"/>
        <end position="962"/>
    </location>
</feature>
<feature type="region of interest" description="Disordered" evidence="1">
    <location>
        <begin position="204"/>
        <end position="249"/>
    </location>
</feature>